<evidence type="ECO:0000256" key="4">
    <source>
        <dbReference type="ARBA" id="ARBA00022989"/>
    </source>
</evidence>
<evidence type="ECO:0000313" key="7">
    <source>
        <dbReference type="EnsemblMetazoa" id="PPA32380.1"/>
    </source>
</evidence>
<dbReference type="EnsemblMetazoa" id="PPA32380.1">
    <property type="protein sequence ID" value="PPA32380.1"/>
    <property type="gene ID" value="WBGene00205241"/>
</dbReference>
<comment type="caution">
    <text evidence="6">Lacks conserved residue(s) required for the propagation of feature annotation.</text>
</comment>
<dbReference type="Proteomes" id="UP000005239">
    <property type="component" value="Unassembled WGS sequence"/>
</dbReference>
<keyword evidence="5 6" id="KW-0472">Membrane</keyword>
<keyword evidence="8" id="KW-1185">Reference proteome</keyword>
<evidence type="ECO:0000256" key="1">
    <source>
        <dbReference type="ARBA" id="ARBA00004141"/>
    </source>
</evidence>
<evidence type="ECO:0000256" key="6">
    <source>
        <dbReference type="RuleBase" id="RU280813"/>
    </source>
</evidence>
<dbReference type="InterPro" id="IPR000609">
    <property type="entry name" value="7TM_GPCR_serpentine_rcpt_Srg"/>
</dbReference>
<proteinExistence type="inferred from homology"/>
<protein>
    <recommendedName>
        <fullName evidence="6">Serpentine receptor class gamma</fullName>
    </recommendedName>
</protein>
<keyword evidence="4 6" id="KW-1133">Transmembrane helix</keyword>
<accession>A0A8R1YJB8</accession>
<dbReference type="Pfam" id="PF02118">
    <property type="entry name" value="Srg"/>
    <property type="match status" value="1"/>
</dbReference>
<evidence type="ECO:0000256" key="2">
    <source>
        <dbReference type="ARBA" id="ARBA00005692"/>
    </source>
</evidence>
<evidence type="ECO:0000256" key="3">
    <source>
        <dbReference type="ARBA" id="ARBA00022692"/>
    </source>
</evidence>
<dbReference type="OrthoDB" id="5892599at2759"/>
<dbReference type="GO" id="GO:0016020">
    <property type="term" value="C:membrane"/>
    <property type="evidence" value="ECO:0007669"/>
    <property type="project" value="UniProtKB-SubCell"/>
</dbReference>
<feature type="transmembrane region" description="Helical" evidence="6">
    <location>
        <begin position="6"/>
        <end position="29"/>
    </location>
</feature>
<dbReference type="AlphaFoldDB" id="A0A2A6CKL5"/>
<comment type="subcellular location">
    <subcellularLocation>
        <location evidence="1">Membrane</location>
        <topology evidence="1">Multi-pass membrane protein</topology>
    </subcellularLocation>
</comment>
<keyword evidence="3 6" id="KW-0812">Transmembrane</keyword>
<name>A0A2A6CKL5_PRIPA</name>
<accession>A0A2A6CKL5</accession>
<gene>
    <name evidence="7" type="primary">WBGene00205241</name>
</gene>
<reference evidence="8" key="1">
    <citation type="journal article" date="2008" name="Nat. Genet.">
        <title>The Pristionchus pacificus genome provides a unique perspective on nematode lifestyle and parasitism.</title>
        <authorList>
            <person name="Dieterich C."/>
            <person name="Clifton S.W."/>
            <person name="Schuster L.N."/>
            <person name="Chinwalla A."/>
            <person name="Delehaunty K."/>
            <person name="Dinkelacker I."/>
            <person name="Fulton L."/>
            <person name="Fulton R."/>
            <person name="Godfrey J."/>
            <person name="Minx P."/>
            <person name="Mitreva M."/>
            <person name="Roeseler W."/>
            <person name="Tian H."/>
            <person name="Witte H."/>
            <person name="Yang S.P."/>
            <person name="Wilson R.K."/>
            <person name="Sommer R.J."/>
        </authorList>
    </citation>
    <scope>NUCLEOTIDE SEQUENCE [LARGE SCALE GENOMIC DNA]</scope>
    <source>
        <strain evidence="8">PS312</strain>
    </source>
</reference>
<feature type="transmembrane region" description="Helical" evidence="6">
    <location>
        <begin position="118"/>
        <end position="142"/>
    </location>
</feature>
<dbReference type="PANTHER" id="PTHR31552">
    <property type="entry name" value="SERPENTINE RECEPTOR CLASS GAMMA"/>
    <property type="match status" value="1"/>
</dbReference>
<dbReference type="GO" id="GO:0007606">
    <property type="term" value="P:sensory perception of chemical stimulus"/>
    <property type="evidence" value="ECO:0007669"/>
    <property type="project" value="UniProtKB-UniRule"/>
</dbReference>
<feature type="transmembrane region" description="Helical" evidence="6">
    <location>
        <begin position="41"/>
        <end position="61"/>
    </location>
</feature>
<dbReference type="PANTHER" id="PTHR31552:SF8">
    <property type="entry name" value="SERPENTINE RECEPTOR CLASS GAMMA"/>
    <property type="match status" value="1"/>
</dbReference>
<feature type="transmembrane region" description="Helical" evidence="6">
    <location>
        <begin position="162"/>
        <end position="182"/>
    </location>
</feature>
<dbReference type="GO" id="GO:0004888">
    <property type="term" value="F:transmembrane signaling receptor activity"/>
    <property type="evidence" value="ECO:0007669"/>
    <property type="project" value="InterPro"/>
</dbReference>
<sequence>MRVETLIGLVYSAIGLVAYVLSMVATVALRKQIFSPAFMALYSIAAVVVNLATHVNTWILYRLRFEPNFAFYFELMSNPTFAFFKSIQLFCTNYYYFAQNACVFLLTLNRYTDRSFTIITLLTFVAQAANILVVIITSVFYYQENTEGVKPLTAILPVTSDLFSLGPAVYALLVPGPIKSFYRELYRMAMRKLLIVILPDKVIQKLIMMENAQQG</sequence>
<evidence type="ECO:0000313" key="8">
    <source>
        <dbReference type="Proteomes" id="UP000005239"/>
    </source>
</evidence>
<reference evidence="7" key="2">
    <citation type="submission" date="2022-06" db="UniProtKB">
        <authorList>
            <consortium name="EnsemblMetazoa"/>
        </authorList>
    </citation>
    <scope>IDENTIFICATION</scope>
    <source>
        <strain evidence="7">PS312</strain>
    </source>
</reference>
<comment type="similarity">
    <text evidence="2 6">Belongs to the nematode receptor-like protein srg family.</text>
</comment>
<evidence type="ECO:0000256" key="5">
    <source>
        <dbReference type="ARBA" id="ARBA00023136"/>
    </source>
</evidence>
<organism evidence="7 8">
    <name type="scientific">Pristionchus pacificus</name>
    <name type="common">Parasitic nematode worm</name>
    <dbReference type="NCBI Taxonomy" id="54126"/>
    <lineage>
        <taxon>Eukaryota</taxon>
        <taxon>Metazoa</taxon>
        <taxon>Ecdysozoa</taxon>
        <taxon>Nematoda</taxon>
        <taxon>Chromadorea</taxon>
        <taxon>Rhabditida</taxon>
        <taxon>Rhabditina</taxon>
        <taxon>Diplogasteromorpha</taxon>
        <taxon>Diplogasteroidea</taxon>
        <taxon>Neodiplogasteridae</taxon>
        <taxon>Pristionchus</taxon>
    </lineage>
</organism>